<evidence type="ECO:0000256" key="5">
    <source>
        <dbReference type="SAM" id="Phobius"/>
    </source>
</evidence>
<comment type="subcellular location">
    <subcellularLocation>
        <location evidence="1">Cell membrane</location>
        <topology evidence="1">Multi-pass membrane protein</topology>
    </subcellularLocation>
</comment>
<name>A0ABT4TR47_9ACTN</name>
<keyword evidence="4 5" id="KW-0472">Membrane</keyword>
<dbReference type="RefSeq" id="WP_270679370.1">
    <property type="nucleotide sequence ID" value="NZ_JAQFWP010000040.1"/>
</dbReference>
<keyword evidence="3 5" id="KW-1133">Transmembrane helix</keyword>
<dbReference type="PANTHER" id="PTHR42910">
    <property type="entry name" value="TRANSPORTER SCO4007-RELATED"/>
    <property type="match status" value="1"/>
</dbReference>
<evidence type="ECO:0000256" key="4">
    <source>
        <dbReference type="ARBA" id="ARBA00023136"/>
    </source>
</evidence>
<dbReference type="Gene3D" id="1.20.1250.20">
    <property type="entry name" value="MFS general substrate transporter like domains"/>
    <property type="match status" value="1"/>
</dbReference>
<comment type="caution">
    <text evidence="7">The sequence shown here is derived from an EMBL/GenBank/DDBJ whole genome shotgun (WGS) entry which is preliminary data.</text>
</comment>
<feature type="transmembrane region" description="Helical" evidence="5">
    <location>
        <begin position="62"/>
        <end position="82"/>
    </location>
</feature>
<dbReference type="SUPFAM" id="SSF103473">
    <property type="entry name" value="MFS general substrate transporter"/>
    <property type="match status" value="1"/>
</dbReference>
<gene>
    <name evidence="7" type="ORF">O4U47_19655</name>
</gene>
<dbReference type="PROSITE" id="PS50850">
    <property type="entry name" value="MFS"/>
    <property type="match status" value="1"/>
</dbReference>
<accession>A0ABT4TR47</accession>
<feature type="transmembrane region" description="Helical" evidence="5">
    <location>
        <begin position="181"/>
        <end position="201"/>
    </location>
</feature>
<dbReference type="EMBL" id="JAQFWP010000040">
    <property type="protein sequence ID" value="MDA2806734.1"/>
    <property type="molecule type" value="Genomic_DNA"/>
</dbReference>
<keyword evidence="2 5" id="KW-0812">Transmembrane</keyword>
<dbReference type="InterPro" id="IPR011701">
    <property type="entry name" value="MFS"/>
</dbReference>
<feature type="transmembrane region" description="Helical" evidence="5">
    <location>
        <begin position="94"/>
        <end position="112"/>
    </location>
</feature>
<evidence type="ECO:0000313" key="7">
    <source>
        <dbReference type="EMBL" id="MDA2806734.1"/>
    </source>
</evidence>
<organism evidence="7 8">
    <name type="scientific">Nocardiopsis suaedae</name>
    <dbReference type="NCBI Taxonomy" id="3018444"/>
    <lineage>
        <taxon>Bacteria</taxon>
        <taxon>Bacillati</taxon>
        <taxon>Actinomycetota</taxon>
        <taxon>Actinomycetes</taxon>
        <taxon>Streptosporangiales</taxon>
        <taxon>Nocardiopsidaceae</taxon>
        <taxon>Nocardiopsis</taxon>
    </lineage>
</organism>
<evidence type="ECO:0000256" key="2">
    <source>
        <dbReference type="ARBA" id="ARBA00022692"/>
    </source>
</evidence>
<dbReference type="InterPro" id="IPR036259">
    <property type="entry name" value="MFS_trans_sf"/>
</dbReference>
<keyword evidence="8" id="KW-1185">Reference proteome</keyword>
<feature type="transmembrane region" description="Helical" evidence="5">
    <location>
        <begin position="28"/>
        <end position="50"/>
    </location>
</feature>
<feature type="transmembrane region" description="Helical" evidence="5">
    <location>
        <begin position="236"/>
        <end position="255"/>
    </location>
</feature>
<dbReference type="InterPro" id="IPR020846">
    <property type="entry name" value="MFS_dom"/>
</dbReference>
<reference evidence="7" key="1">
    <citation type="submission" date="2023-01" db="EMBL/GenBank/DDBJ databases">
        <title>Draft genome sequence of Nocardiopsis sp. LSu2-4 isolated from halophytes.</title>
        <authorList>
            <person name="Duangmal K."/>
            <person name="Chantavorakit T."/>
        </authorList>
    </citation>
    <scope>NUCLEOTIDE SEQUENCE</scope>
    <source>
        <strain evidence="7">LSu2-4</strain>
    </source>
</reference>
<dbReference type="PANTHER" id="PTHR42910:SF1">
    <property type="entry name" value="MAJOR FACILITATOR SUPERFAMILY (MFS) PROFILE DOMAIN-CONTAINING PROTEIN"/>
    <property type="match status" value="1"/>
</dbReference>
<feature type="transmembrane region" description="Helical" evidence="5">
    <location>
        <begin position="386"/>
        <end position="403"/>
    </location>
</feature>
<feature type="transmembrane region" description="Helical" evidence="5">
    <location>
        <begin position="358"/>
        <end position="380"/>
    </location>
</feature>
<dbReference type="Pfam" id="PF07690">
    <property type="entry name" value="MFS_1"/>
    <property type="match status" value="1"/>
</dbReference>
<evidence type="ECO:0000256" key="1">
    <source>
        <dbReference type="ARBA" id="ARBA00004651"/>
    </source>
</evidence>
<evidence type="ECO:0000256" key="3">
    <source>
        <dbReference type="ARBA" id="ARBA00022989"/>
    </source>
</evidence>
<feature type="domain" description="Major facilitator superfamily (MFS) profile" evidence="6">
    <location>
        <begin position="28"/>
        <end position="408"/>
    </location>
</feature>
<sequence>MTISRRTPPAAPDAAASAPPDPGIGRGLLFLMSAATGLAVAGNYLAHPLLERISGALGTTPAAAALIVTAAQAGYGAGLLLVVPLADIVERRRLAVGLLAAAAAGLAASAAAPSLPVLLATTVATASASAAAQVLVGTGAGMAAPGDRGRVVGAMMSGLLTGVLLARVVSGALAEAGGWTAPYWAAALLLATAAAALRLAMPRSLPAGPGRPAYPALLASTVGLPAREPVLRRRGAMAALSSAGYMGLWTGLALLLGGPDYGWPTTAIGLFGLQAAAGPVASQVAGRLADRGHVRAVTAAGAAAIAAAWAVLSGAAGALPLLVAGLLLADVGQQLVLNSSQNVLYALRPEARNRINSVFMTMFFGGGALGAGLAGGLWGVWGWNGVVALGATAALGVAVLWAMDRRRS</sequence>
<protein>
    <submittedName>
        <fullName evidence="7">MFS transporter</fullName>
    </submittedName>
</protein>
<dbReference type="Proteomes" id="UP001165685">
    <property type="component" value="Unassembled WGS sequence"/>
</dbReference>
<proteinExistence type="predicted"/>
<evidence type="ECO:0000313" key="8">
    <source>
        <dbReference type="Proteomes" id="UP001165685"/>
    </source>
</evidence>
<feature type="transmembrane region" description="Helical" evidence="5">
    <location>
        <begin position="151"/>
        <end position="169"/>
    </location>
</feature>
<evidence type="ECO:0000259" key="6">
    <source>
        <dbReference type="PROSITE" id="PS50850"/>
    </source>
</evidence>
<feature type="transmembrane region" description="Helical" evidence="5">
    <location>
        <begin position="118"/>
        <end position="144"/>
    </location>
</feature>